<dbReference type="SUPFAM" id="SSF47336">
    <property type="entry name" value="ACP-like"/>
    <property type="match status" value="1"/>
</dbReference>
<dbReference type="InterPro" id="IPR045851">
    <property type="entry name" value="AMP-bd_C_sf"/>
</dbReference>
<dbReference type="Gene3D" id="1.10.1200.10">
    <property type="entry name" value="ACP-like"/>
    <property type="match status" value="1"/>
</dbReference>
<reference evidence="5" key="1">
    <citation type="submission" date="2020-07" db="EMBL/GenBank/DDBJ databases">
        <title>Draft Genome Sequence of a Deep-Sea Yeast, Naganishia (Cryptococcus) liquefaciens strain N6.</title>
        <authorList>
            <person name="Han Y.W."/>
            <person name="Kajitani R."/>
            <person name="Morimoto H."/>
            <person name="Parhat M."/>
            <person name="Tsubouchi H."/>
            <person name="Bakenova O."/>
            <person name="Ogata M."/>
            <person name="Argunhan B."/>
            <person name="Aoki R."/>
            <person name="Kajiwara S."/>
            <person name="Itoh T."/>
            <person name="Iwasaki H."/>
        </authorList>
    </citation>
    <scope>NUCLEOTIDE SEQUENCE</scope>
    <source>
        <strain evidence="5">N6</strain>
    </source>
</reference>
<evidence type="ECO:0000259" key="4">
    <source>
        <dbReference type="PROSITE" id="PS50075"/>
    </source>
</evidence>
<dbReference type="SUPFAM" id="SSF56801">
    <property type="entry name" value="Acetyl-CoA synthetase-like"/>
    <property type="match status" value="1"/>
</dbReference>
<dbReference type="InterPro" id="IPR009081">
    <property type="entry name" value="PP-bd_ACP"/>
</dbReference>
<dbReference type="EMBL" id="BLZA01000013">
    <property type="protein sequence ID" value="GHJ85721.1"/>
    <property type="molecule type" value="Genomic_DNA"/>
</dbReference>
<keyword evidence="2" id="KW-0597">Phosphoprotein</keyword>
<sequence>MPLSYLVSTSGHAQYQNEQNPHNITSVTQLIREGAADLGDRAVVGFARPQADVEGKEIRDKDGRTVWQCDRYSFGDLLRLSAAYVDELKQIGLTECNPDHRQIVSLLAPTGLDFLVAWIACMGLGYGVVFMAPQCSPTAVAHLATVTESRAILFHKQYSNLCRNASESLDGIPTLQLPPVVGGDLTASNIPDWLRDPKNPSEAVSHVFHTSGTSGTPKPIPQTHASSVVNLPRRSHGDPDTLEASFTTTPLFHGGVSDLLRAWMARSMLYLYPSSTTAVTAANVMGAYRACSSYQSSEDYAPPITAFLSVPYILTLLSPTADPSDHEGATAMLSNMAIVSTGGAPLDTAVGNGLVERGVNLTSRLGSSECGFLLTSYRDFENEKDWEWLRNDSPYSEALKFEQSETDPTGKKAEMIVTSAWRSKVKSNRENGDYATGDLYERHPTKQNVWKYAGRGDDVVVLSNGEKFSPGPIESVFRSHGKIEDALVVGVNQTQIGCLIFPRNVDDAANLEAELDGLIAMANKEAPSHAQLGKEMCLIITSRDRIDDLPKSSKGTIQRGLAYAVFKPETDRLFSSNSSYGTGSKLQLDGSKLEKWLMERVLEVAGQQQDGQECLEADTDLFSWGIDSVKAARLRFLISQKLDIGNAALPLNVVFENSTVSRLAKLCTALRTGQSAHNRSAEDDLELMRDLVRKYGDFPHSSVREDARMKSGENSRNGGKTIIITGATGSLGSHLLHLLTSSSPEAVTKVVCLVRGADDRVAEDRVRRALEHRKLSYASHRVQVLAARLGKPNLGLREDTYSDLARDADIVIHAAWAVHFGSRLESFEKDHILGTRNLLDLAARSASLSPRFLFCSSIASVLNGLGAGDTVYEKLSEDPATAVPIGYSQSKWVTEQICALANESAALKDRVSILRIGQLCGDTAEGIWNGSEGWPLMIKTAETTGTLPVLQENPSWLPVDVAAQSVIEIAFKQKTCRQGRLPVFHVANPQLTSWSDILRGLLSAGLMFSTVPAHEWVEQVRRSPGGVETDPTKGMLSMWQAAYGKEGGDSPAALVKSKHATTVSPTLASCEPVSEDLVIKMVQAWRAAGFLQT</sequence>
<dbReference type="InterPro" id="IPR051414">
    <property type="entry name" value="Adenylate-forming_Reductase"/>
</dbReference>
<keyword evidence="1" id="KW-0596">Phosphopantetheine</keyword>
<dbReference type="Pfam" id="PF07993">
    <property type="entry name" value="NAD_binding_4"/>
    <property type="match status" value="1"/>
</dbReference>
<dbReference type="Gene3D" id="3.30.300.30">
    <property type="match status" value="1"/>
</dbReference>
<dbReference type="PANTHER" id="PTHR43439">
    <property type="entry name" value="PHENYLACETATE-COENZYME A LIGASE"/>
    <property type="match status" value="1"/>
</dbReference>
<dbReference type="InterPro" id="IPR036736">
    <property type="entry name" value="ACP-like_sf"/>
</dbReference>
<keyword evidence="6" id="KW-1185">Reference proteome</keyword>
<proteinExistence type="predicted"/>
<feature type="domain" description="Carrier" evidence="4">
    <location>
        <begin position="588"/>
        <end position="671"/>
    </location>
</feature>
<dbReference type="Pfam" id="PF00501">
    <property type="entry name" value="AMP-binding"/>
    <property type="match status" value="1"/>
</dbReference>
<dbReference type="PROSITE" id="PS50075">
    <property type="entry name" value="CARRIER"/>
    <property type="match status" value="1"/>
</dbReference>
<protein>
    <recommendedName>
        <fullName evidence="4">Carrier domain-containing protein</fullName>
    </recommendedName>
</protein>
<dbReference type="PROSITE" id="PS00455">
    <property type="entry name" value="AMP_BINDING"/>
    <property type="match status" value="1"/>
</dbReference>
<name>A0A8H3YFI3_9TREE</name>
<dbReference type="SUPFAM" id="SSF51735">
    <property type="entry name" value="NAD(P)-binding Rossmann-fold domains"/>
    <property type="match status" value="1"/>
</dbReference>
<dbReference type="Gene3D" id="3.40.50.720">
    <property type="entry name" value="NAD(P)-binding Rossmann-like Domain"/>
    <property type="match status" value="1"/>
</dbReference>
<dbReference type="InterPro" id="IPR013120">
    <property type="entry name" value="FAR_NAD-bd"/>
</dbReference>
<evidence type="ECO:0000313" key="5">
    <source>
        <dbReference type="EMBL" id="GHJ85721.1"/>
    </source>
</evidence>
<dbReference type="InterPro" id="IPR020845">
    <property type="entry name" value="AMP-binding_CS"/>
</dbReference>
<organism evidence="5 6">
    <name type="scientific">Naganishia liquefaciens</name>
    <dbReference type="NCBI Taxonomy" id="104408"/>
    <lineage>
        <taxon>Eukaryota</taxon>
        <taxon>Fungi</taxon>
        <taxon>Dikarya</taxon>
        <taxon>Basidiomycota</taxon>
        <taxon>Agaricomycotina</taxon>
        <taxon>Tremellomycetes</taxon>
        <taxon>Filobasidiales</taxon>
        <taxon>Filobasidiaceae</taxon>
        <taxon>Naganishia</taxon>
    </lineage>
</organism>
<dbReference type="Proteomes" id="UP000620104">
    <property type="component" value="Unassembled WGS sequence"/>
</dbReference>
<comment type="caution">
    <text evidence="5">The sequence shown here is derived from an EMBL/GenBank/DDBJ whole genome shotgun (WGS) entry which is preliminary data.</text>
</comment>
<dbReference type="InterPro" id="IPR000873">
    <property type="entry name" value="AMP-dep_synth/lig_dom"/>
</dbReference>
<dbReference type="Pfam" id="PF23562">
    <property type="entry name" value="AMP-binding_C_3"/>
    <property type="match status" value="1"/>
</dbReference>
<dbReference type="OrthoDB" id="429813at2759"/>
<evidence type="ECO:0000256" key="2">
    <source>
        <dbReference type="ARBA" id="ARBA00022553"/>
    </source>
</evidence>
<dbReference type="PANTHER" id="PTHR43439:SF2">
    <property type="entry name" value="ENZYME, PUTATIVE (JCVI)-RELATED"/>
    <property type="match status" value="1"/>
</dbReference>
<evidence type="ECO:0000256" key="3">
    <source>
        <dbReference type="SAM" id="MobiDB-lite"/>
    </source>
</evidence>
<evidence type="ECO:0000256" key="1">
    <source>
        <dbReference type="ARBA" id="ARBA00022450"/>
    </source>
</evidence>
<dbReference type="InterPro" id="IPR042099">
    <property type="entry name" value="ANL_N_sf"/>
</dbReference>
<accession>A0A8H3YFI3</accession>
<dbReference type="Pfam" id="PF00550">
    <property type="entry name" value="PP-binding"/>
    <property type="match status" value="1"/>
</dbReference>
<evidence type="ECO:0000313" key="6">
    <source>
        <dbReference type="Proteomes" id="UP000620104"/>
    </source>
</evidence>
<gene>
    <name evidence="5" type="ORF">NliqN6_2123</name>
</gene>
<dbReference type="Gene3D" id="3.40.50.12780">
    <property type="entry name" value="N-terminal domain of ligase-like"/>
    <property type="match status" value="1"/>
</dbReference>
<dbReference type="AlphaFoldDB" id="A0A8H3YFI3"/>
<feature type="region of interest" description="Disordered" evidence="3">
    <location>
        <begin position="204"/>
        <end position="224"/>
    </location>
</feature>
<dbReference type="InterPro" id="IPR036291">
    <property type="entry name" value="NAD(P)-bd_dom_sf"/>
</dbReference>